<dbReference type="InterPro" id="IPR011075">
    <property type="entry name" value="TetR_C"/>
</dbReference>
<dbReference type="PANTHER" id="PTHR47506">
    <property type="entry name" value="TRANSCRIPTIONAL REGULATORY PROTEIN"/>
    <property type="match status" value="1"/>
</dbReference>
<dbReference type="PANTHER" id="PTHR47506:SF1">
    <property type="entry name" value="HTH-TYPE TRANSCRIPTIONAL REGULATOR YJDC"/>
    <property type="match status" value="1"/>
</dbReference>
<evidence type="ECO:0000256" key="3">
    <source>
        <dbReference type="ARBA" id="ARBA00023163"/>
    </source>
</evidence>
<dbReference type="SUPFAM" id="SSF48498">
    <property type="entry name" value="Tetracyclin repressor-like, C-terminal domain"/>
    <property type="match status" value="1"/>
</dbReference>
<dbReference type="RefSeq" id="WP_229671376.1">
    <property type="nucleotide sequence ID" value="NZ_BMLC01000003.1"/>
</dbReference>
<dbReference type="GO" id="GO:0003677">
    <property type="term" value="F:DNA binding"/>
    <property type="evidence" value="ECO:0007669"/>
    <property type="project" value="UniProtKB-UniRule"/>
</dbReference>
<evidence type="ECO:0000259" key="5">
    <source>
        <dbReference type="PROSITE" id="PS50977"/>
    </source>
</evidence>
<keyword evidence="2 4" id="KW-0238">DNA-binding</keyword>
<protein>
    <submittedName>
        <fullName evidence="6">Transcriptional regulator, TetR family</fullName>
    </submittedName>
</protein>
<dbReference type="Pfam" id="PF16925">
    <property type="entry name" value="TetR_C_13"/>
    <property type="match status" value="1"/>
</dbReference>
<evidence type="ECO:0000256" key="1">
    <source>
        <dbReference type="ARBA" id="ARBA00023015"/>
    </source>
</evidence>
<dbReference type="InterPro" id="IPR036271">
    <property type="entry name" value="Tet_transcr_reg_TetR-rel_C_sf"/>
</dbReference>
<organism evidence="6 7">
    <name type="scientific">Salinibacterium xinjiangense</name>
    <dbReference type="NCBI Taxonomy" id="386302"/>
    <lineage>
        <taxon>Bacteria</taxon>
        <taxon>Bacillati</taxon>
        <taxon>Actinomycetota</taxon>
        <taxon>Actinomycetes</taxon>
        <taxon>Micrococcales</taxon>
        <taxon>Microbacteriaceae</taxon>
        <taxon>Salinibacterium</taxon>
    </lineage>
</organism>
<evidence type="ECO:0000313" key="7">
    <source>
        <dbReference type="Proteomes" id="UP000219440"/>
    </source>
</evidence>
<dbReference type="Pfam" id="PF00440">
    <property type="entry name" value="TetR_N"/>
    <property type="match status" value="1"/>
</dbReference>
<keyword evidence="7" id="KW-1185">Reference proteome</keyword>
<dbReference type="PROSITE" id="PS50977">
    <property type="entry name" value="HTH_TETR_2"/>
    <property type="match status" value="1"/>
</dbReference>
<proteinExistence type="predicted"/>
<feature type="domain" description="HTH tetR-type" evidence="5">
    <location>
        <begin position="19"/>
        <end position="79"/>
    </location>
</feature>
<gene>
    <name evidence="6" type="ORF">SAMN06296378_2134</name>
</gene>
<dbReference type="Gene3D" id="1.10.357.10">
    <property type="entry name" value="Tetracycline Repressor, domain 2"/>
    <property type="match status" value="1"/>
</dbReference>
<feature type="DNA-binding region" description="H-T-H motif" evidence="4">
    <location>
        <begin position="42"/>
        <end position="61"/>
    </location>
</feature>
<sequence>MTVLDAINIVDLVRPAQRAPAKNRILETVNVLFYEDGIRNVGVDRIISASSVTKATFYKHYRAKDNLIVEYITHRHAHERAAMEALIAAAPSPERALRDFIASVIAEIDSPGFRGCPFINAAAEFPQADHPVRKIVTAHREWHIDTLAELLRGMGHPVPGDAADELLLTKDGAFAGGYAGDSIAASAALHRIANRVLAESKSA</sequence>
<dbReference type="SUPFAM" id="SSF46689">
    <property type="entry name" value="Homeodomain-like"/>
    <property type="match status" value="1"/>
</dbReference>
<name>A0A2C8ZWD8_9MICO</name>
<reference evidence="6 7" key="1">
    <citation type="submission" date="2017-09" db="EMBL/GenBank/DDBJ databases">
        <authorList>
            <person name="Ehlers B."/>
            <person name="Leendertz F.H."/>
        </authorList>
    </citation>
    <scope>NUCLEOTIDE SEQUENCE [LARGE SCALE GENOMIC DNA]</scope>
    <source>
        <strain evidence="6 7">CGMCC 1.05381</strain>
    </source>
</reference>
<dbReference type="InterPro" id="IPR001647">
    <property type="entry name" value="HTH_TetR"/>
</dbReference>
<dbReference type="Proteomes" id="UP000219440">
    <property type="component" value="Unassembled WGS sequence"/>
</dbReference>
<dbReference type="InterPro" id="IPR009057">
    <property type="entry name" value="Homeodomain-like_sf"/>
</dbReference>
<evidence type="ECO:0000256" key="2">
    <source>
        <dbReference type="ARBA" id="ARBA00023125"/>
    </source>
</evidence>
<evidence type="ECO:0000313" key="6">
    <source>
        <dbReference type="EMBL" id="SOE70082.1"/>
    </source>
</evidence>
<evidence type="ECO:0000256" key="4">
    <source>
        <dbReference type="PROSITE-ProRule" id="PRU00335"/>
    </source>
</evidence>
<dbReference type="PRINTS" id="PR00455">
    <property type="entry name" value="HTHTETR"/>
</dbReference>
<dbReference type="AlphaFoldDB" id="A0A2C8ZWD8"/>
<keyword evidence="3" id="KW-0804">Transcription</keyword>
<accession>A0A2C8ZWD8</accession>
<keyword evidence="1" id="KW-0805">Transcription regulation</keyword>
<dbReference type="EMBL" id="OCST01000004">
    <property type="protein sequence ID" value="SOE70082.1"/>
    <property type="molecule type" value="Genomic_DNA"/>
</dbReference>